<dbReference type="EMBL" id="JADIXZ010000003">
    <property type="protein sequence ID" value="MBK6300147.1"/>
    <property type="molecule type" value="Genomic_DNA"/>
</dbReference>
<comment type="function">
    <text evidence="7">Part of the twin-arginine translocation (Tat) system that transports large folded proteins containing a characteristic twin-arginine motif in their signal peptide across membranes. Together with TatB, TatC is part of a receptor directly interacting with Tat signal peptides.</text>
</comment>
<dbReference type="GO" id="GO:0043953">
    <property type="term" value="P:protein transport by the Tat complex"/>
    <property type="evidence" value="ECO:0007669"/>
    <property type="project" value="UniProtKB-UniRule"/>
</dbReference>
<comment type="subcellular location">
    <subcellularLocation>
        <location evidence="7">Cell membrane</location>
        <topology evidence="7">Multi-pass membrane protein</topology>
    </subcellularLocation>
    <subcellularLocation>
        <location evidence="1">Membrane</location>
        <topology evidence="1">Multi-pass membrane protein</topology>
    </subcellularLocation>
</comment>
<protein>
    <recommendedName>
        <fullName evidence="7">Sec-independent protein translocase protein TatC</fullName>
    </recommendedName>
</protein>
<feature type="transmembrane region" description="Helical" evidence="7">
    <location>
        <begin position="107"/>
        <end position="129"/>
    </location>
</feature>
<dbReference type="Pfam" id="PF00902">
    <property type="entry name" value="TatC"/>
    <property type="match status" value="1"/>
</dbReference>
<dbReference type="GO" id="GO:0033281">
    <property type="term" value="C:TAT protein transport complex"/>
    <property type="evidence" value="ECO:0007669"/>
    <property type="project" value="UniProtKB-UniRule"/>
</dbReference>
<feature type="transmembrane region" description="Helical" evidence="7">
    <location>
        <begin position="67"/>
        <end position="95"/>
    </location>
</feature>
<dbReference type="Proteomes" id="UP000886632">
    <property type="component" value="Unassembled WGS sequence"/>
</dbReference>
<evidence type="ECO:0000313" key="8">
    <source>
        <dbReference type="EMBL" id="MBK6300147.1"/>
    </source>
</evidence>
<comment type="similarity">
    <text evidence="7">Belongs to the TatC family.</text>
</comment>
<proteinExistence type="inferred from homology"/>
<dbReference type="GO" id="GO:0009977">
    <property type="term" value="F:proton motive force dependent protein transmembrane transporter activity"/>
    <property type="evidence" value="ECO:0007669"/>
    <property type="project" value="TreeGrafter"/>
</dbReference>
<feature type="transmembrane region" description="Helical" evidence="7">
    <location>
        <begin position="186"/>
        <end position="206"/>
    </location>
</feature>
<accession>A0A934X3M7</accession>
<keyword evidence="4 7" id="KW-1133">Transmembrane helix</keyword>
<evidence type="ECO:0000313" key="9">
    <source>
        <dbReference type="EMBL" id="MBK7272473.1"/>
    </source>
</evidence>
<evidence type="ECO:0000313" key="12">
    <source>
        <dbReference type="Proteomes" id="UP000726105"/>
    </source>
</evidence>
<sequence>MSLGDHLRELRRRTVISALAIVVGAVFGWTRWVAIYDALTSPVTEVARTKTAGALTTVSFSTPTDSFSVMITVGLFVGVVVASPVWLWQIWAFIVPGLTRKEKRITVAFIGAAVPLFLGGCWLAYAVLPRAMGALLSFTPTSGSNIIDVSLYLSFVLKFILVFGLGFLLPVFLVGLNVAHILPGRLMLRAWRGAVFMCFLFTAVMTPDPNPWTMVILAVPLVMLYFAAVGVSLLLDRRRARSDPSAEWLRVADDEASDL</sequence>
<dbReference type="PRINTS" id="PR01840">
    <property type="entry name" value="TATCFAMILY"/>
</dbReference>
<evidence type="ECO:0000256" key="7">
    <source>
        <dbReference type="HAMAP-Rule" id="MF_00902"/>
    </source>
</evidence>
<dbReference type="Proteomes" id="UP000726105">
    <property type="component" value="Unassembled WGS sequence"/>
</dbReference>
<evidence type="ECO:0000256" key="3">
    <source>
        <dbReference type="ARBA" id="ARBA00022927"/>
    </source>
</evidence>
<evidence type="ECO:0000256" key="1">
    <source>
        <dbReference type="ARBA" id="ARBA00004141"/>
    </source>
</evidence>
<keyword evidence="6 7" id="KW-0472">Membrane</keyword>
<evidence type="ECO:0000256" key="5">
    <source>
        <dbReference type="ARBA" id="ARBA00023010"/>
    </source>
</evidence>
<keyword evidence="3 7" id="KW-0653">Protein transport</keyword>
<dbReference type="HAMAP" id="MF_00902">
    <property type="entry name" value="TatC"/>
    <property type="match status" value="1"/>
</dbReference>
<dbReference type="PANTHER" id="PTHR30371:SF0">
    <property type="entry name" value="SEC-INDEPENDENT PROTEIN TRANSLOCASE PROTEIN TATC, CHLOROPLASTIC-RELATED"/>
    <property type="match status" value="1"/>
</dbReference>
<keyword evidence="7" id="KW-0813">Transport</keyword>
<dbReference type="InterPro" id="IPR002033">
    <property type="entry name" value="TatC"/>
</dbReference>
<comment type="caution">
    <text evidence="8">The sequence shown here is derived from an EMBL/GenBank/DDBJ whole genome shotgun (WGS) entry which is preliminary data.</text>
</comment>
<keyword evidence="5 7" id="KW-0811">Translocation</keyword>
<gene>
    <name evidence="7 8" type="primary">tatC</name>
    <name evidence="8" type="ORF">IPF40_03535</name>
    <name evidence="9" type="ORF">IPI13_04680</name>
    <name evidence="10" type="ORF">IPP00_06840</name>
</gene>
<reference evidence="11 12" key="1">
    <citation type="submission" date="2020-10" db="EMBL/GenBank/DDBJ databases">
        <title>Connecting structure to function with the recovery of over 1000 high-quality activated sludge metagenome-assembled genomes encoding full-length rRNA genes using long-read sequencing.</title>
        <authorList>
            <person name="Singleton C.M."/>
            <person name="Petriglieri F."/>
            <person name="Kristensen J.M."/>
            <person name="Kirkegaard R.H."/>
            <person name="Michaelsen T.Y."/>
            <person name="Andersen M.H."/>
            <person name="Karst S.M."/>
            <person name="Dueholm M.S."/>
            <person name="Nielsen P.H."/>
            <person name="Albertsen M."/>
        </authorList>
    </citation>
    <scope>NUCLEOTIDE SEQUENCE [LARGE SCALE GENOMIC DNA]</scope>
    <source>
        <strain evidence="8">AalE_18-Q3-R2-46_BAT3C.188</strain>
        <strain evidence="9">Ega_18-Q3-R5-49_MAXAC.001</strain>
        <strain evidence="10">Ribe_18-Q3-R11-54_MAXAC.001</strain>
    </source>
</reference>
<keyword evidence="7" id="KW-1003">Cell membrane</keyword>
<dbReference type="NCBIfam" id="TIGR00945">
    <property type="entry name" value="tatC"/>
    <property type="match status" value="1"/>
</dbReference>
<feature type="transmembrane region" description="Helical" evidence="7">
    <location>
        <begin position="212"/>
        <end position="235"/>
    </location>
</feature>
<dbReference type="PANTHER" id="PTHR30371">
    <property type="entry name" value="SEC-INDEPENDENT PROTEIN TRANSLOCASE PROTEIN TATC"/>
    <property type="match status" value="1"/>
</dbReference>
<evidence type="ECO:0000256" key="2">
    <source>
        <dbReference type="ARBA" id="ARBA00022692"/>
    </source>
</evidence>
<dbReference type="EMBL" id="JADKGK010000014">
    <property type="protein sequence ID" value="MBL0003704.1"/>
    <property type="molecule type" value="Genomic_DNA"/>
</dbReference>
<evidence type="ECO:0000313" key="10">
    <source>
        <dbReference type="EMBL" id="MBL0003704.1"/>
    </source>
</evidence>
<feature type="transmembrane region" description="Helical" evidence="7">
    <location>
        <begin position="15"/>
        <end position="34"/>
    </location>
</feature>
<dbReference type="Proteomes" id="UP000718281">
    <property type="component" value="Unassembled WGS sequence"/>
</dbReference>
<evidence type="ECO:0000256" key="6">
    <source>
        <dbReference type="ARBA" id="ARBA00023136"/>
    </source>
</evidence>
<organism evidence="8 11">
    <name type="scientific">Candidatus Phosphoribacter hodrii</name>
    <dbReference type="NCBI Taxonomy" id="2953743"/>
    <lineage>
        <taxon>Bacteria</taxon>
        <taxon>Bacillati</taxon>
        <taxon>Actinomycetota</taxon>
        <taxon>Actinomycetes</taxon>
        <taxon>Micrococcales</taxon>
        <taxon>Dermatophilaceae</taxon>
        <taxon>Candidatus Phosphoribacter</taxon>
    </lineage>
</organism>
<keyword evidence="2 7" id="KW-0812">Transmembrane</keyword>
<evidence type="ECO:0000256" key="4">
    <source>
        <dbReference type="ARBA" id="ARBA00022989"/>
    </source>
</evidence>
<dbReference type="GO" id="GO:0065002">
    <property type="term" value="P:intracellular protein transmembrane transport"/>
    <property type="evidence" value="ECO:0007669"/>
    <property type="project" value="TreeGrafter"/>
</dbReference>
<name>A0A934X3M7_9MICO</name>
<evidence type="ECO:0000313" key="11">
    <source>
        <dbReference type="Proteomes" id="UP000718281"/>
    </source>
</evidence>
<dbReference type="AlphaFoldDB" id="A0A934X3M7"/>
<feature type="transmembrane region" description="Helical" evidence="7">
    <location>
        <begin position="149"/>
        <end position="174"/>
    </location>
</feature>
<dbReference type="EMBL" id="JADJIB010000002">
    <property type="protein sequence ID" value="MBK7272473.1"/>
    <property type="molecule type" value="Genomic_DNA"/>
</dbReference>
<comment type="subunit">
    <text evidence="7">The Tat system comprises two distinct complexes: a TatABC complex, containing multiple copies of TatA, TatB and TatC subunits, and a separate TatA complex, containing only TatA subunits. Substrates initially bind to the TatABC complex, which probably triggers association of the separate TatA complex to form the active translocon.</text>
</comment>